<comment type="caution">
    <text evidence="1">The sequence shown here is derived from an EMBL/GenBank/DDBJ whole genome shotgun (WGS) entry which is preliminary data.</text>
</comment>
<name>A0AAN4ZMJ2_9BILA</name>
<protein>
    <submittedName>
        <fullName evidence="1">Uncharacterized protein</fullName>
    </submittedName>
</protein>
<proteinExistence type="predicted"/>
<accession>A0AAN4ZMJ2</accession>
<evidence type="ECO:0000313" key="2">
    <source>
        <dbReference type="Proteomes" id="UP001328107"/>
    </source>
</evidence>
<organism evidence="1 2">
    <name type="scientific">Pristionchus mayeri</name>
    <dbReference type="NCBI Taxonomy" id="1317129"/>
    <lineage>
        <taxon>Eukaryota</taxon>
        <taxon>Metazoa</taxon>
        <taxon>Ecdysozoa</taxon>
        <taxon>Nematoda</taxon>
        <taxon>Chromadorea</taxon>
        <taxon>Rhabditida</taxon>
        <taxon>Rhabditina</taxon>
        <taxon>Diplogasteromorpha</taxon>
        <taxon>Diplogasteroidea</taxon>
        <taxon>Neodiplogasteridae</taxon>
        <taxon>Pristionchus</taxon>
    </lineage>
</organism>
<reference evidence="2" key="1">
    <citation type="submission" date="2022-10" db="EMBL/GenBank/DDBJ databases">
        <title>Genome assembly of Pristionchus species.</title>
        <authorList>
            <person name="Yoshida K."/>
            <person name="Sommer R.J."/>
        </authorList>
    </citation>
    <scope>NUCLEOTIDE SEQUENCE [LARGE SCALE GENOMIC DNA]</scope>
    <source>
        <strain evidence="2">RS5460</strain>
    </source>
</reference>
<dbReference type="Proteomes" id="UP001328107">
    <property type="component" value="Unassembled WGS sequence"/>
</dbReference>
<sequence>MSLPTLINEVKESVEDTLAMTLERLSNRMPIVQIRAFCEPDTLMVLKVIRIIRTSFELIDDSVHPRAEVIPELEEIIAIGERTLELGRPRGA</sequence>
<evidence type="ECO:0000313" key="1">
    <source>
        <dbReference type="EMBL" id="GMR40330.1"/>
    </source>
</evidence>
<gene>
    <name evidence="1" type="ORF">PMAYCL1PPCAC_10525</name>
</gene>
<dbReference type="AlphaFoldDB" id="A0AAN4ZMJ2"/>
<dbReference type="EMBL" id="BTRK01000003">
    <property type="protein sequence ID" value="GMR40330.1"/>
    <property type="molecule type" value="Genomic_DNA"/>
</dbReference>
<keyword evidence="2" id="KW-1185">Reference proteome</keyword>